<dbReference type="EMBL" id="CP118380">
    <property type="protein sequence ID" value="WFD44837.1"/>
    <property type="molecule type" value="Genomic_DNA"/>
</dbReference>
<evidence type="ECO:0000256" key="8">
    <source>
        <dbReference type="SAM" id="MobiDB-lite"/>
    </source>
</evidence>
<evidence type="ECO:0000259" key="9">
    <source>
        <dbReference type="PROSITE" id="PS50879"/>
    </source>
</evidence>
<dbReference type="Proteomes" id="UP001214628">
    <property type="component" value="Chromosome 6"/>
</dbReference>
<feature type="domain" description="RNase H type-1" evidence="9">
    <location>
        <begin position="80"/>
        <end position="229"/>
    </location>
</feature>
<dbReference type="EC" id="3.1.26.4" evidence="3"/>
<dbReference type="AlphaFoldDB" id="A0AAF0FCI3"/>
<dbReference type="Gene3D" id="3.40.970.10">
    <property type="entry name" value="Ribonuclease H1, N-terminal domain"/>
    <property type="match status" value="1"/>
</dbReference>
<dbReference type="PANTHER" id="PTHR10642">
    <property type="entry name" value="RIBONUCLEASE H1"/>
    <property type="match status" value="1"/>
</dbReference>
<dbReference type="InterPro" id="IPR037056">
    <property type="entry name" value="RNase_H1_N_sf"/>
</dbReference>
<dbReference type="InterPro" id="IPR012337">
    <property type="entry name" value="RNaseH-like_sf"/>
</dbReference>
<name>A0AAF0FCI3_9BASI</name>
<dbReference type="GO" id="GO:0004523">
    <property type="term" value="F:RNA-DNA hybrid ribonuclease activity"/>
    <property type="evidence" value="ECO:0007669"/>
    <property type="project" value="UniProtKB-EC"/>
</dbReference>
<gene>
    <name evidence="10" type="ORF">MPSI1_003508</name>
</gene>
<keyword evidence="7 10" id="KW-0378">Hydrolase</keyword>
<evidence type="ECO:0000256" key="4">
    <source>
        <dbReference type="ARBA" id="ARBA00022722"/>
    </source>
</evidence>
<evidence type="ECO:0000313" key="10">
    <source>
        <dbReference type="EMBL" id="WFD44837.1"/>
    </source>
</evidence>
<dbReference type="GO" id="GO:0000287">
    <property type="term" value="F:magnesium ion binding"/>
    <property type="evidence" value="ECO:0007669"/>
    <property type="project" value="InterPro"/>
</dbReference>
<dbReference type="InterPro" id="IPR011320">
    <property type="entry name" value="RNase_H1_N"/>
</dbReference>
<comment type="catalytic activity">
    <reaction evidence="1">
        <text>Endonucleolytic cleavage to 5'-phosphomonoester.</text>
        <dbReference type="EC" id="3.1.26.4"/>
    </reaction>
</comment>
<keyword evidence="5" id="KW-0479">Metal-binding</keyword>
<evidence type="ECO:0000256" key="1">
    <source>
        <dbReference type="ARBA" id="ARBA00000077"/>
    </source>
</evidence>
<dbReference type="CDD" id="cd09280">
    <property type="entry name" value="RNase_HI_eukaryote_like"/>
    <property type="match status" value="1"/>
</dbReference>
<dbReference type="PANTHER" id="PTHR10642:SF26">
    <property type="entry name" value="RIBONUCLEASE H1"/>
    <property type="match status" value="1"/>
</dbReference>
<accession>A0AAF0FCI3</accession>
<dbReference type="PROSITE" id="PS50879">
    <property type="entry name" value="RNASE_H_1"/>
    <property type="match status" value="1"/>
</dbReference>
<dbReference type="InterPro" id="IPR036397">
    <property type="entry name" value="RNaseH_sf"/>
</dbReference>
<dbReference type="InterPro" id="IPR002156">
    <property type="entry name" value="RNaseH_domain"/>
</dbReference>
<dbReference type="Pfam" id="PF01693">
    <property type="entry name" value="Cauli_VI"/>
    <property type="match status" value="1"/>
</dbReference>
<evidence type="ECO:0000256" key="7">
    <source>
        <dbReference type="ARBA" id="ARBA00022801"/>
    </source>
</evidence>
<evidence type="ECO:0000256" key="3">
    <source>
        <dbReference type="ARBA" id="ARBA00012180"/>
    </source>
</evidence>
<proteinExistence type="inferred from homology"/>
<dbReference type="GO" id="GO:0043137">
    <property type="term" value="P:DNA replication, removal of RNA primer"/>
    <property type="evidence" value="ECO:0007669"/>
    <property type="project" value="TreeGrafter"/>
</dbReference>
<comment type="similarity">
    <text evidence="2">Belongs to the RNase H family.</text>
</comment>
<evidence type="ECO:0000256" key="5">
    <source>
        <dbReference type="ARBA" id="ARBA00022723"/>
    </source>
</evidence>
<feature type="region of interest" description="Disordered" evidence="8">
    <location>
        <begin position="57"/>
        <end position="79"/>
    </location>
</feature>
<dbReference type="Gene3D" id="3.30.420.10">
    <property type="entry name" value="Ribonuclease H-like superfamily/Ribonuclease H"/>
    <property type="match status" value="1"/>
</dbReference>
<dbReference type="SUPFAM" id="SSF53098">
    <property type="entry name" value="Ribonuclease H-like"/>
    <property type="match status" value="1"/>
</dbReference>
<sequence length="229" mass="25245">MECKSQVHQYPGSQYKAFPTRAEAQAFVQGKQLVEEAQHNLKRKAVILEDPSAAQSKSLRTSTAISSSPGGASQAIPNEQHDSLTVYTDGSSRGNGRVGAVAGYGVYWANPKYHHLNLAKRLSGPIQTNNRAELTAILRAIETCPEPDTPLRIFTDSQYAMNAVTKWIPNWQKNHWKTSTGANVQNQDLMMALYDAFTQRVPRPTIVYVRAHQDGGPSGKSRSITSSYI</sequence>
<evidence type="ECO:0000313" key="11">
    <source>
        <dbReference type="Proteomes" id="UP001214628"/>
    </source>
</evidence>
<dbReference type="InterPro" id="IPR050092">
    <property type="entry name" value="RNase_H"/>
</dbReference>
<organism evidence="10 11">
    <name type="scientific">Malassezia psittaci</name>
    <dbReference type="NCBI Taxonomy" id="1821823"/>
    <lineage>
        <taxon>Eukaryota</taxon>
        <taxon>Fungi</taxon>
        <taxon>Dikarya</taxon>
        <taxon>Basidiomycota</taxon>
        <taxon>Ustilaginomycotina</taxon>
        <taxon>Malasseziomycetes</taxon>
        <taxon>Malasseziales</taxon>
        <taxon>Malasseziaceae</taxon>
        <taxon>Malassezia</taxon>
    </lineage>
</organism>
<protein>
    <recommendedName>
        <fullName evidence="3">ribonuclease H</fullName>
        <ecNumber evidence="3">3.1.26.4</ecNumber>
    </recommendedName>
</protein>
<keyword evidence="6" id="KW-0255">Endonuclease</keyword>
<dbReference type="Pfam" id="PF00075">
    <property type="entry name" value="RNase_H"/>
    <property type="match status" value="1"/>
</dbReference>
<dbReference type="GO" id="GO:0003676">
    <property type="term" value="F:nucleic acid binding"/>
    <property type="evidence" value="ECO:0007669"/>
    <property type="project" value="InterPro"/>
</dbReference>
<dbReference type="PIRSF" id="PIRSF036852">
    <property type="entry name" value="Ribonuclease_H1_euk"/>
    <property type="match status" value="1"/>
</dbReference>
<keyword evidence="4" id="KW-0540">Nuclease</keyword>
<evidence type="ECO:0000256" key="2">
    <source>
        <dbReference type="ARBA" id="ARBA00005300"/>
    </source>
</evidence>
<keyword evidence="11" id="KW-1185">Reference proteome</keyword>
<evidence type="ECO:0000256" key="6">
    <source>
        <dbReference type="ARBA" id="ARBA00022759"/>
    </source>
</evidence>
<dbReference type="InterPro" id="IPR017067">
    <property type="entry name" value="RNase_H1_euk"/>
</dbReference>
<reference evidence="10" key="1">
    <citation type="submission" date="2023-02" db="EMBL/GenBank/DDBJ databases">
        <title>Mating type loci evolution in Malassezia.</title>
        <authorList>
            <person name="Coelho M.A."/>
        </authorList>
    </citation>
    <scope>NUCLEOTIDE SEQUENCE</scope>
    <source>
        <strain evidence="10">CBS 14136</strain>
    </source>
</reference>